<feature type="domain" description="Reticulon" evidence="8">
    <location>
        <begin position="93"/>
        <end position="278"/>
    </location>
</feature>
<dbReference type="GO" id="GO:0009617">
    <property type="term" value="P:response to bacterium"/>
    <property type="evidence" value="ECO:0007669"/>
    <property type="project" value="InterPro"/>
</dbReference>
<evidence type="ECO:0000256" key="5">
    <source>
        <dbReference type="ARBA" id="ARBA00023136"/>
    </source>
</evidence>
<organism evidence="9 10">
    <name type="scientific">Zingiber officinale</name>
    <name type="common">Ginger</name>
    <name type="synonym">Amomum zingiber</name>
    <dbReference type="NCBI Taxonomy" id="94328"/>
    <lineage>
        <taxon>Eukaryota</taxon>
        <taxon>Viridiplantae</taxon>
        <taxon>Streptophyta</taxon>
        <taxon>Embryophyta</taxon>
        <taxon>Tracheophyta</taxon>
        <taxon>Spermatophyta</taxon>
        <taxon>Magnoliopsida</taxon>
        <taxon>Liliopsida</taxon>
        <taxon>Zingiberales</taxon>
        <taxon>Zingiberaceae</taxon>
        <taxon>Zingiber</taxon>
    </lineage>
</organism>
<dbReference type="AlphaFoldDB" id="A0A8J5KRX9"/>
<evidence type="ECO:0000256" key="3">
    <source>
        <dbReference type="ARBA" id="ARBA00022824"/>
    </source>
</evidence>
<evidence type="ECO:0000256" key="7">
    <source>
        <dbReference type="SAM" id="MobiDB-lite"/>
    </source>
</evidence>
<feature type="transmembrane region" description="Helical" evidence="6">
    <location>
        <begin position="103"/>
        <end position="119"/>
    </location>
</feature>
<keyword evidence="2 6" id="KW-0812">Transmembrane</keyword>
<dbReference type="PROSITE" id="PS50845">
    <property type="entry name" value="RETICULON"/>
    <property type="match status" value="1"/>
</dbReference>
<comment type="caution">
    <text evidence="9">The sequence shown here is derived from an EMBL/GenBank/DDBJ whole genome shotgun (WGS) entry which is preliminary data.</text>
</comment>
<keyword evidence="3 6" id="KW-0256">Endoplasmic reticulum</keyword>
<evidence type="ECO:0000313" key="9">
    <source>
        <dbReference type="EMBL" id="KAG6497723.1"/>
    </source>
</evidence>
<accession>A0A8J5KRX9</accession>
<feature type="region of interest" description="Disordered" evidence="7">
    <location>
        <begin position="16"/>
        <end position="39"/>
    </location>
</feature>
<keyword evidence="5 6" id="KW-0472">Membrane</keyword>
<evidence type="ECO:0000256" key="1">
    <source>
        <dbReference type="ARBA" id="ARBA00004477"/>
    </source>
</evidence>
<feature type="transmembrane region" description="Helical" evidence="6">
    <location>
        <begin position="125"/>
        <end position="145"/>
    </location>
</feature>
<dbReference type="PANTHER" id="PTHR10994:SF177">
    <property type="entry name" value="RETICULON-LIKE PROTEIN B15"/>
    <property type="match status" value="1"/>
</dbReference>
<proteinExistence type="predicted"/>
<dbReference type="InterPro" id="IPR003388">
    <property type="entry name" value="Reticulon"/>
</dbReference>
<evidence type="ECO:0000259" key="8">
    <source>
        <dbReference type="PROSITE" id="PS50845"/>
    </source>
</evidence>
<evidence type="ECO:0000256" key="6">
    <source>
        <dbReference type="RuleBase" id="RU363132"/>
    </source>
</evidence>
<protein>
    <recommendedName>
        <fullName evidence="6">Reticulon-like protein</fullName>
    </recommendedName>
</protein>
<sequence>MVSGINERVFETEGINKKIHEHKRSSSSSSSDAENENPKSKLSWKRRLFGRKASVHAVLGGGKYVFKDVTTTHGYETMNVDSMTNYELILLSAADIILWRNKPISGGIVAGATVIWLLFEWIGYHLLAFICHFLILSLAVCFIWSNAASFVSRPPKFPEVILSEDMLLYIVRSVTSRINVAFATYLSVASGNDVKKFFQVIGALWIFSLVGSWFSFWTLAYLVFLMLYTAPVLYEKYEVHVDTMAEKALLEFNKHYAAFDEKVLRKIPRGPFSDRKQD</sequence>
<reference evidence="9 10" key="1">
    <citation type="submission" date="2020-08" db="EMBL/GenBank/DDBJ databases">
        <title>Plant Genome Project.</title>
        <authorList>
            <person name="Zhang R.-G."/>
        </authorList>
    </citation>
    <scope>NUCLEOTIDE SEQUENCE [LARGE SCALE GENOMIC DNA]</scope>
    <source>
        <tissue evidence="9">Rhizome</tissue>
    </source>
</reference>
<dbReference type="PANTHER" id="PTHR10994">
    <property type="entry name" value="RETICULON"/>
    <property type="match status" value="1"/>
</dbReference>
<feature type="transmembrane region" description="Helical" evidence="6">
    <location>
        <begin position="200"/>
        <end position="228"/>
    </location>
</feature>
<gene>
    <name evidence="9" type="ORF">ZIOFF_045627</name>
</gene>
<evidence type="ECO:0000256" key="4">
    <source>
        <dbReference type="ARBA" id="ARBA00022989"/>
    </source>
</evidence>
<dbReference type="Pfam" id="PF02453">
    <property type="entry name" value="Reticulon"/>
    <property type="match status" value="1"/>
</dbReference>
<evidence type="ECO:0000313" key="10">
    <source>
        <dbReference type="Proteomes" id="UP000734854"/>
    </source>
</evidence>
<name>A0A8J5KRX9_ZINOF</name>
<dbReference type="InterPro" id="IPR045064">
    <property type="entry name" value="Reticulon-like"/>
</dbReference>
<keyword evidence="4 6" id="KW-1133">Transmembrane helix</keyword>
<keyword evidence="10" id="KW-1185">Reference proteome</keyword>
<comment type="subcellular location">
    <subcellularLocation>
        <location evidence="1 6">Endoplasmic reticulum membrane</location>
        <topology evidence="1 6">Multi-pass membrane protein</topology>
    </subcellularLocation>
</comment>
<dbReference type="EMBL" id="JACMSC010000012">
    <property type="protein sequence ID" value="KAG6497723.1"/>
    <property type="molecule type" value="Genomic_DNA"/>
</dbReference>
<evidence type="ECO:0000256" key="2">
    <source>
        <dbReference type="ARBA" id="ARBA00022692"/>
    </source>
</evidence>
<feature type="transmembrane region" description="Helical" evidence="6">
    <location>
        <begin position="166"/>
        <end position="188"/>
    </location>
</feature>
<dbReference type="Proteomes" id="UP000734854">
    <property type="component" value="Unassembled WGS sequence"/>
</dbReference>
<dbReference type="GO" id="GO:0005789">
    <property type="term" value="C:endoplasmic reticulum membrane"/>
    <property type="evidence" value="ECO:0007669"/>
    <property type="project" value="UniProtKB-SubCell"/>
</dbReference>